<feature type="domain" description="Major facilitator superfamily (MFS) profile" evidence="8">
    <location>
        <begin position="1"/>
        <end position="411"/>
    </location>
</feature>
<feature type="transmembrane region" description="Helical" evidence="7">
    <location>
        <begin position="99"/>
        <end position="118"/>
    </location>
</feature>
<dbReference type="Proteomes" id="UP000391919">
    <property type="component" value="Unassembled WGS sequence"/>
</dbReference>
<dbReference type="EMBL" id="BKZQ01000023">
    <property type="protein sequence ID" value="GER70608.1"/>
    <property type="molecule type" value="Genomic_DNA"/>
</dbReference>
<keyword evidence="4 7" id="KW-0812">Transmembrane</keyword>
<accession>A0A5J4JJE1</accession>
<feature type="transmembrane region" description="Helical" evidence="7">
    <location>
        <begin position="139"/>
        <end position="161"/>
    </location>
</feature>
<dbReference type="InterPro" id="IPR050171">
    <property type="entry name" value="MFS_Transporters"/>
</dbReference>
<dbReference type="InterPro" id="IPR022324">
    <property type="entry name" value="Bacilysin_exporter_BacE_put"/>
</dbReference>
<reference evidence="9 10" key="1">
    <citation type="submission" date="2019-09" db="EMBL/GenBank/DDBJ databases">
        <title>Draft genome sequence of Bacillus sp. JC-7.</title>
        <authorList>
            <person name="Tanaka N."/>
            <person name="Shiwa Y."/>
            <person name="Fujita N."/>
            <person name="Tanasupawat S."/>
        </authorList>
    </citation>
    <scope>NUCLEOTIDE SEQUENCE [LARGE SCALE GENOMIC DNA]</scope>
    <source>
        <strain evidence="9 10">JC-7</strain>
    </source>
</reference>
<name>A0A5J4JJE1_9BACI</name>
<evidence type="ECO:0000256" key="3">
    <source>
        <dbReference type="ARBA" id="ARBA00022475"/>
    </source>
</evidence>
<feature type="transmembrane region" description="Helical" evidence="7">
    <location>
        <begin position="41"/>
        <end position="62"/>
    </location>
</feature>
<feature type="transmembrane region" description="Helical" evidence="7">
    <location>
        <begin position="12"/>
        <end position="35"/>
    </location>
</feature>
<dbReference type="PANTHER" id="PTHR23517">
    <property type="entry name" value="RESISTANCE PROTEIN MDTM, PUTATIVE-RELATED-RELATED"/>
    <property type="match status" value="1"/>
</dbReference>
<comment type="subcellular location">
    <subcellularLocation>
        <location evidence="1">Cell membrane</location>
        <topology evidence="1">Multi-pass membrane protein</topology>
    </subcellularLocation>
</comment>
<dbReference type="PANTHER" id="PTHR23517:SF3">
    <property type="entry name" value="INTEGRAL MEMBRANE TRANSPORT PROTEIN"/>
    <property type="match status" value="1"/>
</dbReference>
<evidence type="ECO:0000313" key="10">
    <source>
        <dbReference type="Proteomes" id="UP000391919"/>
    </source>
</evidence>
<feature type="transmembrane region" description="Helical" evidence="7">
    <location>
        <begin position="300"/>
        <end position="319"/>
    </location>
</feature>
<feature type="transmembrane region" description="Helical" evidence="7">
    <location>
        <begin position="223"/>
        <end position="249"/>
    </location>
</feature>
<evidence type="ECO:0000313" key="9">
    <source>
        <dbReference type="EMBL" id="GER70608.1"/>
    </source>
</evidence>
<dbReference type="RefSeq" id="WP_151706025.1">
    <property type="nucleotide sequence ID" value="NZ_BKZQ01000023.1"/>
</dbReference>
<evidence type="ECO:0000256" key="2">
    <source>
        <dbReference type="ARBA" id="ARBA00022448"/>
    </source>
</evidence>
<keyword evidence="6 7" id="KW-0472">Membrane</keyword>
<feature type="transmembrane region" description="Helical" evidence="7">
    <location>
        <begin position="167"/>
        <end position="185"/>
    </location>
</feature>
<keyword evidence="10" id="KW-1185">Reference proteome</keyword>
<dbReference type="InterPro" id="IPR011701">
    <property type="entry name" value="MFS"/>
</dbReference>
<dbReference type="Pfam" id="PF07690">
    <property type="entry name" value="MFS_1"/>
    <property type="match status" value="2"/>
</dbReference>
<comment type="caution">
    <text evidence="9">The sequence shown here is derived from an EMBL/GenBank/DDBJ whole genome shotgun (WGS) entry which is preliminary data.</text>
</comment>
<dbReference type="GO" id="GO:0022857">
    <property type="term" value="F:transmembrane transporter activity"/>
    <property type="evidence" value="ECO:0007669"/>
    <property type="project" value="InterPro"/>
</dbReference>
<feature type="transmembrane region" description="Helical" evidence="7">
    <location>
        <begin position="269"/>
        <end position="288"/>
    </location>
</feature>
<protein>
    <submittedName>
        <fullName evidence="9">Multidrug resistance protein</fullName>
    </submittedName>
</protein>
<dbReference type="CDD" id="cd17329">
    <property type="entry name" value="MFS_MdtH_MDR_like"/>
    <property type="match status" value="1"/>
</dbReference>
<evidence type="ECO:0000259" key="8">
    <source>
        <dbReference type="PROSITE" id="PS50850"/>
    </source>
</evidence>
<dbReference type="Gene3D" id="1.20.1250.20">
    <property type="entry name" value="MFS general substrate transporter like domains"/>
    <property type="match status" value="1"/>
</dbReference>
<sequence>MKIRDWDQNLKVRLFGESLMNLTFWMFFPFLTIYFTEEFGTGLAGTLLIVSQVFSAIANLLGGYYADRFGRKKMMVLSSFGQGIAFLFFGFANSPWFDSALVAFICFSVSGVFGSLYYPASQAMIADVVDEKNRSHVFAVFYTSVNISVVVGPVIGGIFFAHYRFELLVFAALSCLVLGILLVRYTRETAPLFANGHPKKEKKWYSSLVEQAQSYQVIIKDKIFMLFIFAGILVAQTYMQLDLILPVYTKKAFDEADFFNLIHFTGEQLFGFILSENGLIVALFSVAATKWMARYRERDVFVLSSLLYAVSIYLFGVWISSFGFIFSMLLFSLGELVVTGIQQNFVSKLSPPDMRAQYFAAASLRYTLGRTIAPISIPLAGMIGYKGTFAVLAVLAVASAGMYIVMFRQYEKRRLSGT</sequence>
<evidence type="ECO:0000256" key="4">
    <source>
        <dbReference type="ARBA" id="ARBA00022692"/>
    </source>
</evidence>
<keyword evidence="3" id="KW-1003">Cell membrane</keyword>
<evidence type="ECO:0000256" key="6">
    <source>
        <dbReference type="ARBA" id="ARBA00023136"/>
    </source>
</evidence>
<dbReference type="InterPro" id="IPR020846">
    <property type="entry name" value="MFS_dom"/>
</dbReference>
<evidence type="ECO:0000256" key="5">
    <source>
        <dbReference type="ARBA" id="ARBA00022989"/>
    </source>
</evidence>
<proteinExistence type="predicted"/>
<dbReference type="GO" id="GO:0005886">
    <property type="term" value="C:plasma membrane"/>
    <property type="evidence" value="ECO:0007669"/>
    <property type="project" value="UniProtKB-SubCell"/>
</dbReference>
<feature type="transmembrane region" description="Helical" evidence="7">
    <location>
        <begin position="74"/>
        <end position="93"/>
    </location>
</feature>
<gene>
    <name evidence="9" type="ORF">BpJC7_19110</name>
</gene>
<dbReference type="InterPro" id="IPR036259">
    <property type="entry name" value="MFS_trans_sf"/>
</dbReference>
<dbReference type="InterPro" id="IPR005829">
    <property type="entry name" value="Sugar_transporter_CS"/>
</dbReference>
<dbReference type="AlphaFoldDB" id="A0A5J4JJE1"/>
<feature type="transmembrane region" description="Helical" evidence="7">
    <location>
        <begin position="383"/>
        <end position="405"/>
    </location>
</feature>
<evidence type="ECO:0000256" key="1">
    <source>
        <dbReference type="ARBA" id="ARBA00004651"/>
    </source>
</evidence>
<organism evidence="9 10">
    <name type="scientific">Weizmannia acidilactici</name>
    <dbReference type="NCBI Taxonomy" id="2607726"/>
    <lineage>
        <taxon>Bacteria</taxon>
        <taxon>Bacillati</taxon>
        <taxon>Bacillota</taxon>
        <taxon>Bacilli</taxon>
        <taxon>Bacillales</taxon>
        <taxon>Bacillaceae</taxon>
        <taxon>Heyndrickxia</taxon>
    </lineage>
</organism>
<evidence type="ECO:0000256" key="7">
    <source>
        <dbReference type="SAM" id="Phobius"/>
    </source>
</evidence>
<dbReference type="SUPFAM" id="SSF103473">
    <property type="entry name" value="MFS general substrate transporter"/>
    <property type="match status" value="1"/>
</dbReference>
<keyword evidence="2" id="KW-0813">Transport</keyword>
<dbReference type="PROSITE" id="PS00216">
    <property type="entry name" value="SUGAR_TRANSPORT_1"/>
    <property type="match status" value="1"/>
</dbReference>
<keyword evidence="5 7" id="KW-1133">Transmembrane helix</keyword>
<dbReference type="PROSITE" id="PS50850">
    <property type="entry name" value="MFS"/>
    <property type="match status" value="1"/>
</dbReference>
<dbReference type="PRINTS" id="PR01988">
    <property type="entry name" value="EXPORTERBACE"/>
</dbReference>